<keyword evidence="14 18" id="KW-0961">Cell wall biogenesis/degradation</keyword>
<evidence type="ECO:0000256" key="3">
    <source>
        <dbReference type="ARBA" id="ARBA00007947"/>
    </source>
</evidence>
<feature type="region of interest" description="N-acetyltransferase" evidence="18">
    <location>
        <begin position="251"/>
        <end position="451"/>
    </location>
</feature>
<feature type="binding site" evidence="18">
    <location>
        <position position="363"/>
    </location>
    <ligand>
        <name>acetyl-CoA</name>
        <dbReference type="ChEBI" id="CHEBI:57288"/>
    </ligand>
</feature>
<dbReference type="GO" id="GO:0016020">
    <property type="term" value="C:membrane"/>
    <property type="evidence" value="ECO:0007669"/>
    <property type="project" value="GOC"/>
</dbReference>
<evidence type="ECO:0000259" key="20">
    <source>
        <dbReference type="Pfam" id="PF12804"/>
    </source>
</evidence>
<accession>A0A8I1GF55</accession>
<organism evidence="21 22">
    <name type="scientific">Rhodomicrobium udaipurense</name>
    <dbReference type="NCBI Taxonomy" id="1202716"/>
    <lineage>
        <taxon>Bacteria</taxon>
        <taxon>Pseudomonadati</taxon>
        <taxon>Pseudomonadota</taxon>
        <taxon>Alphaproteobacteria</taxon>
        <taxon>Hyphomicrobiales</taxon>
        <taxon>Hyphomicrobiaceae</taxon>
        <taxon>Rhodomicrobium</taxon>
    </lineage>
</organism>
<dbReference type="CDD" id="cd02540">
    <property type="entry name" value="GT2_GlmU_N_bac"/>
    <property type="match status" value="1"/>
</dbReference>
<dbReference type="GO" id="GO:0009252">
    <property type="term" value="P:peptidoglycan biosynthetic process"/>
    <property type="evidence" value="ECO:0007669"/>
    <property type="project" value="UniProtKB-UniRule"/>
</dbReference>
<dbReference type="UniPathway" id="UPA00973"/>
<comment type="pathway">
    <text evidence="18">Nucleotide-sugar biosynthesis; UDP-N-acetyl-alpha-D-glucosamine biosynthesis; UDP-N-acetyl-alpha-D-glucosamine from N-acetyl-alpha-D-glucosamine 1-phosphate: step 1/1.</text>
</comment>
<keyword evidence="4 18" id="KW-0963">Cytoplasm</keyword>
<dbReference type="GO" id="GO:0071555">
    <property type="term" value="P:cell wall organization"/>
    <property type="evidence" value="ECO:0007669"/>
    <property type="project" value="UniProtKB-KW"/>
</dbReference>
<dbReference type="Pfam" id="PF12804">
    <property type="entry name" value="NTP_transf_3"/>
    <property type="match status" value="1"/>
</dbReference>
<name>A0A8I1GF55_9HYPH</name>
<feature type="binding site" evidence="18">
    <location>
        <position position="227"/>
    </location>
    <ligand>
        <name>UDP-N-acetyl-alpha-D-glucosamine</name>
        <dbReference type="ChEBI" id="CHEBI:57705"/>
    </ligand>
</feature>
<evidence type="ECO:0000256" key="8">
    <source>
        <dbReference type="ARBA" id="ARBA00022737"/>
    </source>
</evidence>
<feature type="binding site" evidence="18">
    <location>
        <position position="316"/>
    </location>
    <ligand>
        <name>UDP-N-acetyl-alpha-D-glucosamine</name>
        <dbReference type="ChEBI" id="CHEBI:57705"/>
    </ligand>
</feature>
<feature type="binding site" evidence="18">
    <location>
        <position position="104"/>
    </location>
    <ligand>
        <name>Mg(2+)</name>
        <dbReference type="ChEBI" id="CHEBI:18420"/>
    </ligand>
</feature>
<keyword evidence="11 18" id="KW-0573">Peptidoglycan synthesis</keyword>
<dbReference type="GO" id="GO:0006048">
    <property type="term" value="P:UDP-N-acetylglucosamine biosynthetic process"/>
    <property type="evidence" value="ECO:0007669"/>
    <property type="project" value="UniProtKB-UniPathway"/>
</dbReference>
<evidence type="ECO:0000256" key="18">
    <source>
        <dbReference type="HAMAP-Rule" id="MF_01631"/>
    </source>
</evidence>
<dbReference type="EC" id="2.3.1.157" evidence="18"/>
<feature type="region of interest" description="Pyrophosphorylase" evidence="18">
    <location>
        <begin position="1"/>
        <end position="229"/>
    </location>
</feature>
<feature type="binding site" evidence="18">
    <location>
        <position position="388"/>
    </location>
    <ligand>
        <name>acetyl-CoA</name>
        <dbReference type="ChEBI" id="CHEBI:57288"/>
    </ligand>
</feature>
<comment type="caution">
    <text evidence="21">The sequence shown here is derived from an EMBL/GenBank/DDBJ whole genome shotgun (WGS) entry which is preliminary data.</text>
</comment>
<dbReference type="Gene3D" id="2.160.10.10">
    <property type="entry name" value="Hexapeptide repeat proteins"/>
    <property type="match status" value="1"/>
</dbReference>
<feature type="binding site" evidence="18">
    <location>
        <position position="74"/>
    </location>
    <ligand>
        <name>UDP-N-acetyl-alpha-D-glucosamine</name>
        <dbReference type="ChEBI" id="CHEBI:57705"/>
    </ligand>
</feature>
<keyword evidence="6 18" id="KW-0548">Nucleotidyltransferase</keyword>
<keyword evidence="8 18" id="KW-0677">Repeat</keyword>
<feature type="binding site" evidence="18">
    <location>
        <begin position="9"/>
        <end position="12"/>
    </location>
    <ligand>
        <name>UDP-N-acetyl-alpha-D-glucosamine</name>
        <dbReference type="ChEBI" id="CHEBI:57705"/>
    </ligand>
</feature>
<dbReference type="InterPro" id="IPR011004">
    <property type="entry name" value="Trimer_LpxA-like_sf"/>
</dbReference>
<keyword evidence="5 18" id="KW-0808">Transferase</keyword>
<dbReference type="InterPro" id="IPR050065">
    <property type="entry name" value="GlmU-like"/>
</dbReference>
<evidence type="ECO:0000313" key="21">
    <source>
        <dbReference type="EMBL" id="MBJ7542586.1"/>
    </source>
</evidence>
<dbReference type="InterPro" id="IPR001451">
    <property type="entry name" value="Hexapep"/>
</dbReference>
<evidence type="ECO:0000256" key="13">
    <source>
        <dbReference type="ARBA" id="ARBA00023315"/>
    </source>
</evidence>
<keyword evidence="7 18" id="KW-0479">Metal-binding</keyword>
<comment type="catalytic activity">
    <reaction evidence="16 18">
        <text>N-acetyl-alpha-D-glucosamine 1-phosphate + UTP + H(+) = UDP-N-acetyl-alpha-D-glucosamine + diphosphate</text>
        <dbReference type="Rhea" id="RHEA:13509"/>
        <dbReference type="ChEBI" id="CHEBI:15378"/>
        <dbReference type="ChEBI" id="CHEBI:33019"/>
        <dbReference type="ChEBI" id="CHEBI:46398"/>
        <dbReference type="ChEBI" id="CHEBI:57705"/>
        <dbReference type="ChEBI" id="CHEBI:57776"/>
        <dbReference type="EC" id="2.7.7.23"/>
    </reaction>
</comment>
<dbReference type="UniPathway" id="UPA00113">
    <property type="reaction ID" value="UER00532"/>
</dbReference>
<sequence length="451" mass="47083">MAGFNAVVLAAGQGTRMKSALPKVLHPVGGLPLVAHVVKAAADAGAEACSVIVPPDAKGFDALRLPIAARFFEQHERLGTAHAVLQARPALETSSLPVVVLCGDTPLVTPDSLARLAAAIANGADMAVMGFNARNPKGYGRLITDASGALVAIREDKDASEAERAITLCNSGILAFRGDLILSLLDRIGNDNAQREYYLTDAVEVARARGLRVACEIIDEDEVRGVNTRAQLAEAEAIFQRRARDAAMAGGATLIAPDTVTFAHDTIIGQDVVIEPNVIFAAGVVIEDGVTIRGFSHLEGARVGRGSTIGPFARFRPGTVLEAGVHVGNFVELKASHVGEGAKVNHLSYIGDANIGAKTNIGAGTITCNYDGYSKFKTNIGAGAFIGSNSSLVAPVTIGDGAYIGSGSIISEDVPPHALALTRAPQVHKDEWAKRKRARHEATKAAAKDEK</sequence>
<evidence type="ECO:0000256" key="2">
    <source>
        <dbReference type="ARBA" id="ARBA00007707"/>
    </source>
</evidence>
<dbReference type="Gene3D" id="3.90.550.10">
    <property type="entry name" value="Spore Coat Polysaccharide Biosynthesis Protein SpsA, Chain A"/>
    <property type="match status" value="1"/>
</dbReference>
<feature type="active site" description="Proton acceptor" evidence="18">
    <location>
        <position position="346"/>
    </location>
</feature>
<dbReference type="Proteomes" id="UP000623250">
    <property type="component" value="Unassembled WGS sequence"/>
</dbReference>
<dbReference type="SUPFAM" id="SSF53448">
    <property type="entry name" value="Nucleotide-diphospho-sugar transferases"/>
    <property type="match status" value="1"/>
</dbReference>
<comment type="pathway">
    <text evidence="18">Nucleotide-sugar biosynthesis; UDP-N-acetyl-alpha-D-glucosamine biosynthesis; N-acetyl-alpha-D-glucosamine 1-phosphate from alpha-D-glucosamine 6-phosphate (route II): step 2/2.</text>
</comment>
<gene>
    <name evidence="18 21" type="primary">glmU</name>
    <name evidence="21" type="ORF">JDN41_03340</name>
</gene>
<dbReference type="GO" id="GO:0005737">
    <property type="term" value="C:cytoplasm"/>
    <property type="evidence" value="ECO:0007669"/>
    <property type="project" value="UniProtKB-SubCell"/>
</dbReference>
<comment type="subunit">
    <text evidence="18">Homotrimer.</text>
</comment>
<dbReference type="RefSeq" id="WP_037238577.1">
    <property type="nucleotide sequence ID" value="NZ_JAEMUK010000007.1"/>
</dbReference>
<proteinExistence type="inferred from homology"/>
<evidence type="ECO:0000256" key="14">
    <source>
        <dbReference type="ARBA" id="ARBA00023316"/>
    </source>
</evidence>
<dbReference type="GO" id="GO:0000902">
    <property type="term" value="P:cell morphogenesis"/>
    <property type="evidence" value="ECO:0007669"/>
    <property type="project" value="UniProtKB-UniRule"/>
</dbReference>
<dbReference type="AlphaFoldDB" id="A0A8I1GF55"/>
<feature type="binding site" evidence="18">
    <location>
        <position position="140"/>
    </location>
    <ligand>
        <name>UDP-N-acetyl-alpha-D-glucosamine</name>
        <dbReference type="ChEBI" id="CHEBI:57705"/>
    </ligand>
</feature>
<dbReference type="NCBIfam" id="TIGR01173">
    <property type="entry name" value="glmU"/>
    <property type="match status" value="1"/>
</dbReference>
<comment type="catalytic activity">
    <reaction evidence="15 18">
        <text>alpha-D-glucosamine 1-phosphate + acetyl-CoA = N-acetyl-alpha-D-glucosamine 1-phosphate + CoA + H(+)</text>
        <dbReference type="Rhea" id="RHEA:13725"/>
        <dbReference type="ChEBI" id="CHEBI:15378"/>
        <dbReference type="ChEBI" id="CHEBI:57287"/>
        <dbReference type="ChEBI" id="CHEBI:57288"/>
        <dbReference type="ChEBI" id="CHEBI:57776"/>
        <dbReference type="ChEBI" id="CHEBI:58516"/>
        <dbReference type="EC" id="2.3.1.157"/>
    </reaction>
</comment>
<feature type="compositionally biased region" description="Basic and acidic residues" evidence="19">
    <location>
        <begin position="440"/>
        <end position="451"/>
    </location>
</feature>
<comment type="cofactor">
    <cofactor evidence="18">
        <name>Mg(2+)</name>
        <dbReference type="ChEBI" id="CHEBI:18420"/>
    </cofactor>
    <text evidence="18">Binds 1 Mg(2+) ion per subunit.</text>
</comment>
<dbReference type="InterPro" id="IPR025877">
    <property type="entry name" value="MobA-like_NTP_Trfase"/>
</dbReference>
<feature type="binding site" evidence="18">
    <location>
        <position position="227"/>
    </location>
    <ligand>
        <name>Mg(2+)</name>
        <dbReference type="ChEBI" id="CHEBI:18420"/>
    </ligand>
</feature>
<dbReference type="Pfam" id="PF00132">
    <property type="entry name" value="Hexapep"/>
    <property type="match status" value="2"/>
</dbReference>
<reference evidence="21 22" key="1">
    <citation type="submission" date="2020-12" db="EMBL/GenBank/DDBJ databases">
        <title>Revised draft genomes of Rhodomicrobium vannielii ATCC 17100 and Rhodomicrobium udaipurense JA643.</title>
        <authorList>
            <person name="Conners E.M."/>
            <person name="Davenport E.J."/>
            <person name="Bose A."/>
        </authorList>
    </citation>
    <scope>NUCLEOTIDE SEQUENCE [LARGE SCALE GENOMIC DNA]</scope>
    <source>
        <strain evidence="21 22">JA643</strain>
    </source>
</reference>
<comment type="similarity">
    <text evidence="3 18">In the N-terminal section; belongs to the N-acetylglucosamine-1-phosphate uridyltransferase family.</text>
</comment>
<evidence type="ECO:0000256" key="17">
    <source>
        <dbReference type="ARBA" id="ARBA00049628"/>
    </source>
</evidence>
<feature type="binding site" evidence="18">
    <location>
        <position position="155"/>
    </location>
    <ligand>
        <name>UDP-N-acetyl-alpha-D-glucosamine</name>
        <dbReference type="ChEBI" id="CHEBI:57705"/>
    </ligand>
</feature>
<evidence type="ECO:0000256" key="6">
    <source>
        <dbReference type="ARBA" id="ARBA00022695"/>
    </source>
</evidence>
<feature type="binding site" evidence="18">
    <location>
        <position position="349"/>
    </location>
    <ligand>
        <name>UDP-N-acetyl-alpha-D-glucosamine</name>
        <dbReference type="ChEBI" id="CHEBI:57705"/>
    </ligand>
</feature>
<feature type="binding site" evidence="18">
    <location>
        <begin position="369"/>
        <end position="370"/>
    </location>
    <ligand>
        <name>acetyl-CoA</name>
        <dbReference type="ChEBI" id="CHEBI:57288"/>
    </ligand>
</feature>
<feature type="binding site" evidence="18">
    <location>
        <begin position="79"/>
        <end position="80"/>
    </location>
    <ligand>
        <name>UDP-N-acetyl-alpha-D-glucosamine</name>
        <dbReference type="ChEBI" id="CHEBI:57705"/>
    </ligand>
</feature>
<evidence type="ECO:0000256" key="15">
    <source>
        <dbReference type="ARBA" id="ARBA00048247"/>
    </source>
</evidence>
<dbReference type="PANTHER" id="PTHR43584">
    <property type="entry name" value="NUCLEOTIDYL TRANSFERASE"/>
    <property type="match status" value="1"/>
</dbReference>
<comment type="function">
    <text evidence="17 18">Catalyzes the last two sequential reactions in the de novo biosynthetic pathway for UDP-N-acetylglucosamine (UDP-GlcNAc). The C-terminal domain catalyzes the transfer of acetyl group from acetyl coenzyme A to glucosamine-1-phosphate (GlcN-1-P) to produce N-acetylglucosamine-1-phosphate (GlcNAc-1-P), which is converted into UDP-GlcNAc by the transfer of uridine 5-monophosphate (from uridine 5-triphosphate), a reaction catalyzed by the N-terminal domain.</text>
</comment>
<evidence type="ECO:0000313" key="22">
    <source>
        <dbReference type="Proteomes" id="UP000623250"/>
    </source>
</evidence>
<evidence type="ECO:0000256" key="19">
    <source>
        <dbReference type="SAM" id="MobiDB-lite"/>
    </source>
</evidence>
<dbReference type="InterPro" id="IPR038009">
    <property type="entry name" value="GlmU_C_LbH"/>
</dbReference>
<dbReference type="GO" id="GO:0009245">
    <property type="term" value="P:lipid A biosynthetic process"/>
    <property type="evidence" value="ECO:0007669"/>
    <property type="project" value="UniProtKB-UniRule"/>
</dbReference>
<evidence type="ECO:0000256" key="12">
    <source>
        <dbReference type="ARBA" id="ARBA00023268"/>
    </source>
</evidence>
<dbReference type="GO" id="GO:0008360">
    <property type="term" value="P:regulation of cell shape"/>
    <property type="evidence" value="ECO:0007669"/>
    <property type="project" value="UniProtKB-KW"/>
</dbReference>
<comment type="subcellular location">
    <subcellularLocation>
        <location evidence="1 18">Cytoplasm</location>
    </subcellularLocation>
</comment>
<feature type="region of interest" description="Linker" evidence="18">
    <location>
        <begin position="230"/>
        <end position="250"/>
    </location>
</feature>
<dbReference type="PANTHER" id="PTHR43584:SF3">
    <property type="entry name" value="BIFUNCTIONAL PROTEIN GLMU"/>
    <property type="match status" value="1"/>
</dbReference>
<keyword evidence="22" id="KW-1185">Reference proteome</keyword>
<feature type="binding site" evidence="18">
    <location>
        <position position="334"/>
    </location>
    <ligand>
        <name>UDP-N-acetyl-alpha-D-glucosamine</name>
        <dbReference type="ChEBI" id="CHEBI:57705"/>
    </ligand>
</feature>
<dbReference type="InterPro" id="IPR029044">
    <property type="entry name" value="Nucleotide-diphossugar_trans"/>
</dbReference>
<dbReference type="InterPro" id="IPR018357">
    <property type="entry name" value="Hexapep_transf_CS"/>
</dbReference>
<dbReference type="CDD" id="cd03353">
    <property type="entry name" value="LbH_GlmU_C"/>
    <property type="match status" value="1"/>
</dbReference>
<feature type="binding site" evidence="18">
    <location>
        <position position="170"/>
    </location>
    <ligand>
        <name>UDP-N-acetyl-alpha-D-glucosamine</name>
        <dbReference type="ChEBI" id="CHEBI:57705"/>
    </ligand>
</feature>
<evidence type="ECO:0000256" key="11">
    <source>
        <dbReference type="ARBA" id="ARBA00022984"/>
    </source>
</evidence>
<comment type="caution">
    <text evidence="18">Lacks conserved residue(s) required for the propagation of feature annotation.</text>
</comment>
<keyword evidence="9 18" id="KW-0460">Magnesium</keyword>
<feature type="binding site" evidence="18">
    <location>
        <position position="23"/>
    </location>
    <ligand>
        <name>UDP-N-acetyl-alpha-D-glucosamine</name>
        <dbReference type="ChEBI" id="CHEBI:57705"/>
    </ligand>
</feature>
<dbReference type="EMBL" id="JAEMUK010000007">
    <property type="protein sequence ID" value="MBJ7542586.1"/>
    <property type="molecule type" value="Genomic_DNA"/>
</dbReference>
<evidence type="ECO:0000256" key="7">
    <source>
        <dbReference type="ARBA" id="ARBA00022723"/>
    </source>
</evidence>
<keyword evidence="13 18" id="KW-0012">Acyltransferase</keyword>
<evidence type="ECO:0000256" key="5">
    <source>
        <dbReference type="ARBA" id="ARBA00022679"/>
    </source>
</evidence>
<dbReference type="SUPFAM" id="SSF51161">
    <property type="entry name" value="Trimeric LpxA-like enzymes"/>
    <property type="match status" value="1"/>
</dbReference>
<evidence type="ECO:0000256" key="9">
    <source>
        <dbReference type="ARBA" id="ARBA00022842"/>
    </source>
</evidence>
<dbReference type="GO" id="GO:0019134">
    <property type="term" value="F:glucosamine-1-phosphate N-acetyltransferase activity"/>
    <property type="evidence" value="ECO:0007669"/>
    <property type="project" value="UniProtKB-UniRule"/>
</dbReference>
<evidence type="ECO:0000256" key="1">
    <source>
        <dbReference type="ARBA" id="ARBA00004496"/>
    </source>
</evidence>
<feature type="region of interest" description="Disordered" evidence="19">
    <location>
        <begin position="430"/>
        <end position="451"/>
    </location>
</feature>
<feature type="binding site" evidence="18">
    <location>
        <position position="406"/>
    </location>
    <ligand>
        <name>acetyl-CoA</name>
        <dbReference type="ChEBI" id="CHEBI:57288"/>
    </ligand>
</feature>
<feature type="binding site" evidence="18">
    <location>
        <position position="423"/>
    </location>
    <ligand>
        <name>acetyl-CoA</name>
        <dbReference type="ChEBI" id="CHEBI:57288"/>
    </ligand>
</feature>
<comment type="pathway">
    <text evidence="18">Bacterial outer membrane biogenesis; LPS lipid A biosynthesis.</text>
</comment>
<evidence type="ECO:0000256" key="4">
    <source>
        <dbReference type="ARBA" id="ARBA00022490"/>
    </source>
</evidence>
<dbReference type="NCBIfam" id="NF010933">
    <property type="entry name" value="PRK14353.1"/>
    <property type="match status" value="1"/>
</dbReference>
<comment type="similarity">
    <text evidence="2 18">In the C-terminal section; belongs to the transferase hexapeptide repeat family.</text>
</comment>
<protein>
    <recommendedName>
        <fullName evidence="18">Bifunctional protein GlmU</fullName>
    </recommendedName>
    <domain>
        <recommendedName>
            <fullName evidence="18">UDP-N-acetylglucosamine pyrophosphorylase</fullName>
            <ecNumber evidence="18">2.7.7.23</ecNumber>
        </recommendedName>
        <alternativeName>
            <fullName evidence="18">N-acetylglucosamine-1-phosphate uridyltransferase</fullName>
        </alternativeName>
    </domain>
    <domain>
        <recommendedName>
            <fullName evidence="18">Glucosamine-1-phosphate N-acetyltransferase</fullName>
            <ecNumber evidence="18">2.3.1.157</ecNumber>
        </recommendedName>
    </domain>
</protein>
<keyword evidence="10 18" id="KW-0133">Cell shape</keyword>
<evidence type="ECO:0000256" key="10">
    <source>
        <dbReference type="ARBA" id="ARBA00022960"/>
    </source>
</evidence>
<dbReference type="EC" id="2.7.7.23" evidence="18"/>
<keyword evidence="12 18" id="KW-0511">Multifunctional enzyme</keyword>
<dbReference type="GO" id="GO:0003977">
    <property type="term" value="F:UDP-N-acetylglucosamine diphosphorylase activity"/>
    <property type="evidence" value="ECO:0007669"/>
    <property type="project" value="UniProtKB-UniRule"/>
</dbReference>
<dbReference type="GO" id="GO:0000287">
    <property type="term" value="F:magnesium ion binding"/>
    <property type="evidence" value="ECO:0007669"/>
    <property type="project" value="UniProtKB-UniRule"/>
</dbReference>
<dbReference type="PROSITE" id="PS00101">
    <property type="entry name" value="HEXAPEP_TRANSFERASES"/>
    <property type="match status" value="1"/>
</dbReference>
<feature type="binding site" evidence="18">
    <location>
        <position position="360"/>
    </location>
    <ligand>
        <name>UDP-N-acetyl-alpha-D-glucosamine</name>
        <dbReference type="ChEBI" id="CHEBI:57705"/>
    </ligand>
</feature>
<dbReference type="InterPro" id="IPR005882">
    <property type="entry name" value="Bifunctional_GlmU"/>
</dbReference>
<feature type="domain" description="MobA-like NTP transferase" evidence="20">
    <location>
        <begin position="6"/>
        <end position="141"/>
    </location>
</feature>
<dbReference type="HAMAP" id="MF_01631">
    <property type="entry name" value="GlmU"/>
    <property type="match status" value="1"/>
</dbReference>
<evidence type="ECO:0000256" key="16">
    <source>
        <dbReference type="ARBA" id="ARBA00048493"/>
    </source>
</evidence>